<dbReference type="RefSeq" id="WP_038967876.1">
    <property type="nucleotide sequence ID" value="NZ_VLLA01000043.1"/>
</dbReference>
<evidence type="ECO:0000259" key="1">
    <source>
        <dbReference type="SMART" id="SM00943"/>
    </source>
</evidence>
<reference evidence="2 3" key="1">
    <citation type="journal article" date="2015" name="Stand. Genomic Sci.">
        <title>Genomic Encyclopedia of Bacterial and Archaeal Type Strains, Phase III: the genomes of soil and plant-associated and newly described type strains.</title>
        <authorList>
            <person name="Whitman W.B."/>
            <person name="Woyke T."/>
            <person name="Klenk H.P."/>
            <person name="Zhou Y."/>
            <person name="Lilburn T.G."/>
            <person name="Beck B.J."/>
            <person name="De Vos P."/>
            <person name="Vandamme P."/>
            <person name="Eisen J.A."/>
            <person name="Garrity G."/>
            <person name="Hugenholtz P."/>
            <person name="Kyrpides N.C."/>
        </authorList>
    </citation>
    <scope>NUCLEOTIDE SEQUENCE [LARGE SCALE GENOMIC DNA]</scope>
    <source>
        <strain evidence="2 3">CGMCC 1.10948</strain>
    </source>
</reference>
<dbReference type="CDD" id="cd04859">
    <property type="entry name" value="Prim_Pol"/>
    <property type="match status" value="1"/>
</dbReference>
<accession>A0A562QPY4</accession>
<dbReference type="SMART" id="SM00943">
    <property type="entry name" value="Prim-Pol"/>
    <property type="match status" value="1"/>
</dbReference>
<name>A0A562QPY4_9BRAD</name>
<evidence type="ECO:0000313" key="3">
    <source>
        <dbReference type="Proteomes" id="UP000316291"/>
    </source>
</evidence>
<dbReference type="SUPFAM" id="SSF56747">
    <property type="entry name" value="Prim-pol domain"/>
    <property type="match status" value="1"/>
</dbReference>
<feature type="domain" description="DNA primase/polymerase bifunctional N-terminal" evidence="1">
    <location>
        <begin position="10"/>
        <end position="178"/>
    </location>
</feature>
<proteinExistence type="predicted"/>
<dbReference type="OrthoDB" id="5453446at2"/>
<dbReference type="Pfam" id="PF09250">
    <property type="entry name" value="Prim-Pol"/>
    <property type="match status" value="1"/>
</dbReference>
<keyword evidence="3" id="KW-1185">Reference proteome</keyword>
<dbReference type="InterPro" id="IPR015330">
    <property type="entry name" value="DNA_primase/pol_bifunc_N"/>
</dbReference>
<dbReference type="AlphaFoldDB" id="A0A562QPY4"/>
<organism evidence="2 3">
    <name type="scientific">Bradyrhizobium huanghuaihaiense</name>
    <dbReference type="NCBI Taxonomy" id="990078"/>
    <lineage>
        <taxon>Bacteria</taxon>
        <taxon>Pseudomonadati</taxon>
        <taxon>Pseudomonadota</taxon>
        <taxon>Alphaproteobacteria</taxon>
        <taxon>Hyphomicrobiales</taxon>
        <taxon>Nitrobacteraceae</taxon>
        <taxon>Bradyrhizobium</taxon>
    </lineage>
</organism>
<dbReference type="Proteomes" id="UP000316291">
    <property type="component" value="Unassembled WGS sequence"/>
</dbReference>
<comment type="caution">
    <text evidence="2">The sequence shown here is derived from an EMBL/GenBank/DDBJ whole genome shotgun (WGS) entry which is preliminary data.</text>
</comment>
<dbReference type="EMBL" id="VLLA01000043">
    <property type="protein sequence ID" value="TWI58794.1"/>
    <property type="molecule type" value="Genomic_DNA"/>
</dbReference>
<evidence type="ECO:0000313" key="2">
    <source>
        <dbReference type="EMBL" id="TWI58794.1"/>
    </source>
</evidence>
<protein>
    <submittedName>
        <fullName evidence="2">Bifunctional DNA primase/polymerase-like protein</fullName>
    </submittedName>
</protein>
<gene>
    <name evidence="2" type="ORF">IQ16_08125</name>
</gene>
<sequence>MIASPFTQAGPGLFENGYSPIPIMPNSKLPGTYADDSWKAAKGWNDYCTTRPSQLQINYWSKWPNAGVGVACGLGLICIDIDFEPAMDALLAMLPQSNVQKKGRKGISLFYRGNTDAIRSRNFRTPDRVGLVDLLAEGKQTVLPPSIHPDTGEPYYWWTDDTLLDVRLDQLTELPDDIAERIGEALKPYGYDPQADRRYEPPTDIPDVSQCHSTDFFRKLNEDALANLHSWVGKLALPKGRWLGSKYRAVAPWRSSGSGRPMAKRHPNLSFDPSGIQDFGTMETFTPINVVMKAMELGEAQRDAAVQWLGEQLGYNFGVEIDLRSRRKEAALMAEAAQRDAARIASREKAILEAAPSMEPGSWVERQMAAGITPWVKTNPQPYELAALATITGVPATVPAEPAGEAAEDPSTDADHNETTPTMAELEALCHPPGLVGGIMDWIAASTSSPSRPLALGPALGFVGTLAGRHHAGPTNLRTNLYIVALAPAGYGKDHPRKALSRLAVEAGLDRYLGPEGFLSDSALRKTIEHNPSQLSLMDEFGAFIAKIMDRRAGTHQSSIRQMLMQMFTSADSLYKGTASAAESAVPIYNPNFSIYGTSTPHDFWPSMSGKGISDGFLPRWLVLTITGDPADGVEPKASLEPPTKLIEDCRAIITHNGAGNLGDSSSRPILRPRVADWGVGAKERWMELRLAFKRRGEACSPDLAALWTRTMEVALRIAHIVAIGVDPIRPVLTRDLVDWAAKLMELSTRHCIVEVSDRLALNDKQAEYLKVRRWIKEAGSDGVTSSTLKKMVNGEFDLRRLNDITQQLLESKQIEQRFASTKTGGRPSHRWFAL</sequence>